<dbReference type="EMBL" id="QFAY01000034">
    <property type="protein sequence ID" value="MBP2622119.1"/>
    <property type="molecule type" value="Genomic_DNA"/>
</dbReference>
<evidence type="ECO:0000313" key="2">
    <source>
        <dbReference type="Proteomes" id="UP001519349"/>
    </source>
</evidence>
<dbReference type="Proteomes" id="UP001519349">
    <property type="component" value="Unassembled WGS sequence"/>
</dbReference>
<keyword evidence="2" id="KW-1185">Reference proteome</keyword>
<evidence type="ECO:0000313" key="1">
    <source>
        <dbReference type="EMBL" id="MBP2622119.1"/>
    </source>
</evidence>
<organism evidence="1 2">
    <name type="scientific">Streptococcus panodentis</name>
    <dbReference type="NCBI Taxonomy" id="1581472"/>
    <lineage>
        <taxon>Bacteria</taxon>
        <taxon>Bacillati</taxon>
        <taxon>Bacillota</taxon>
        <taxon>Bacilli</taxon>
        <taxon>Lactobacillales</taxon>
        <taxon>Streptococcaceae</taxon>
        <taxon>Streptococcus</taxon>
    </lineage>
</organism>
<comment type="caution">
    <text evidence="1">The sequence shown here is derived from an EMBL/GenBank/DDBJ whole genome shotgun (WGS) entry which is preliminary data.</text>
</comment>
<sequence>MQYEVRNCIHDEDEEKVFYTLRKLKSTFVSSNNPRSLLEIVDKASKACIKLQVREVERSSWPFQPDPRNLKAKQRVSLELHLCFTALSDFDFH</sequence>
<accession>A0ABS5AZX6</accession>
<protein>
    <submittedName>
        <fullName evidence="1">Uncharacterized protein</fullName>
    </submittedName>
</protein>
<reference evidence="1 2" key="1">
    <citation type="submission" date="2018-05" db="EMBL/GenBank/DDBJ databases">
        <title>Draft genome sequence of Streptococcus panodentis CCUG 70867T.</title>
        <authorList>
            <person name="Salva-Serra F."/>
            <person name="Mendez V."/>
            <person name="Jaen-Luchoro D."/>
            <person name="Gonzales-Siles L."/>
            <person name="Karlsson R."/>
            <person name="Engstrom-Jakobsson H."/>
            <person name="Busquets A."/>
            <person name="Gomila M."/>
            <person name="Pineiro-Iglesias B."/>
            <person name="Bennasar-Figueras A."/>
            <person name="Seeger M."/>
            <person name="Moore E."/>
        </authorList>
    </citation>
    <scope>NUCLEOTIDE SEQUENCE [LARGE SCALE GENOMIC DNA]</scope>
    <source>
        <strain evidence="1 2">CCUG 70867</strain>
    </source>
</reference>
<name>A0ABS5AZX6_9STRE</name>
<gene>
    <name evidence="1" type="ORF">DHL47_12480</name>
</gene>
<proteinExistence type="predicted"/>